<reference evidence="5 6" key="1">
    <citation type="submission" date="2016-02" db="EMBL/GenBank/DDBJ databases">
        <title>Complete Genome Sequence of Weissella jogaejeotgali FOL01.</title>
        <authorList>
            <person name="Lee J.-H."/>
            <person name="Ku H.-J."/>
        </authorList>
    </citation>
    <scope>NUCLEOTIDE SEQUENCE [LARGE SCALE GENOMIC DNA]</scope>
    <source>
        <strain evidence="5 6">FOL01</strain>
    </source>
</reference>
<dbReference type="Proteomes" id="UP000185473">
    <property type="component" value="Chromosome"/>
</dbReference>
<evidence type="ECO:0000256" key="3">
    <source>
        <dbReference type="ARBA" id="ARBA00023002"/>
    </source>
</evidence>
<dbReference type="CDD" id="cd02933">
    <property type="entry name" value="OYE_like_FMN"/>
    <property type="match status" value="1"/>
</dbReference>
<evidence type="ECO:0000313" key="5">
    <source>
        <dbReference type="EMBL" id="APS40945.1"/>
    </source>
</evidence>
<dbReference type="Pfam" id="PF00724">
    <property type="entry name" value="Oxidored_FMN"/>
    <property type="match status" value="1"/>
</dbReference>
<dbReference type="PANTHER" id="PTHR22893:SF91">
    <property type="entry name" value="NADPH DEHYDROGENASE 2-RELATED"/>
    <property type="match status" value="1"/>
</dbReference>
<dbReference type="FunFam" id="3.20.20.70:FF:000059">
    <property type="entry name" value="N-ethylmaleimide reductase, FMN-linked"/>
    <property type="match status" value="1"/>
</dbReference>
<comment type="cofactor">
    <cofactor evidence="1">
        <name>FMN</name>
        <dbReference type="ChEBI" id="CHEBI:58210"/>
    </cofactor>
</comment>
<dbReference type="GO" id="GO:0010181">
    <property type="term" value="F:FMN binding"/>
    <property type="evidence" value="ECO:0007669"/>
    <property type="project" value="InterPro"/>
</dbReference>
<dbReference type="SUPFAM" id="SSF51395">
    <property type="entry name" value="FMN-linked oxidoreductases"/>
    <property type="match status" value="1"/>
</dbReference>
<evidence type="ECO:0000313" key="6">
    <source>
        <dbReference type="Proteomes" id="UP000185473"/>
    </source>
</evidence>
<evidence type="ECO:0000256" key="2">
    <source>
        <dbReference type="ARBA" id="ARBA00005979"/>
    </source>
</evidence>
<dbReference type="RefSeq" id="WP_075268807.1">
    <property type="nucleotide sequence ID" value="NZ_CP014332.1"/>
</dbReference>
<dbReference type="STRING" id="1631871.FOL01_0086"/>
<dbReference type="InterPro" id="IPR045247">
    <property type="entry name" value="Oye-like"/>
</dbReference>
<comment type="similarity">
    <text evidence="2">Belongs to the NADH:flavin oxidoreductase/NADH oxidase family.</text>
</comment>
<dbReference type="InterPro" id="IPR013785">
    <property type="entry name" value="Aldolase_TIM"/>
</dbReference>
<dbReference type="KEGG" id="wjo:FOL01_0086"/>
<name>A0A1L6R8U8_9LACO</name>
<dbReference type="InterPro" id="IPR001155">
    <property type="entry name" value="OxRdtase_FMN_N"/>
</dbReference>
<protein>
    <submittedName>
        <fullName evidence="5">Oxidoreductase</fullName>
    </submittedName>
</protein>
<evidence type="ECO:0000256" key="1">
    <source>
        <dbReference type="ARBA" id="ARBA00001917"/>
    </source>
</evidence>
<dbReference type="PANTHER" id="PTHR22893">
    <property type="entry name" value="NADH OXIDOREDUCTASE-RELATED"/>
    <property type="match status" value="1"/>
</dbReference>
<organism evidence="5 6">
    <name type="scientific">Weissella jogaejeotgali</name>
    <dbReference type="NCBI Taxonomy" id="1631871"/>
    <lineage>
        <taxon>Bacteria</taxon>
        <taxon>Bacillati</taxon>
        <taxon>Bacillota</taxon>
        <taxon>Bacilli</taxon>
        <taxon>Lactobacillales</taxon>
        <taxon>Lactobacillaceae</taxon>
        <taxon>Weissella</taxon>
    </lineage>
</organism>
<gene>
    <name evidence="5" type="ORF">FOL01_0086</name>
</gene>
<dbReference type="AlphaFoldDB" id="A0A1L6R8U8"/>
<proteinExistence type="inferred from homology"/>
<feature type="domain" description="NADH:flavin oxidoreductase/NADH oxidase N-terminal" evidence="4">
    <location>
        <begin position="4"/>
        <end position="330"/>
    </location>
</feature>
<dbReference type="OrthoDB" id="9772736at2"/>
<dbReference type="EMBL" id="CP014332">
    <property type="protein sequence ID" value="APS40945.1"/>
    <property type="molecule type" value="Genomic_DNA"/>
</dbReference>
<keyword evidence="6" id="KW-1185">Reference proteome</keyword>
<dbReference type="GO" id="GO:0016628">
    <property type="term" value="F:oxidoreductase activity, acting on the CH-CH group of donors, NAD or NADP as acceptor"/>
    <property type="evidence" value="ECO:0007669"/>
    <property type="project" value="UniProtKB-ARBA"/>
</dbReference>
<sequence>MTNLWTSVKVGDSVLNNRLVMAPMTRSRALDSGVPGPLAAEYYAQRATMGLIITEGTQPSAQGQGYPATPGIYTAEQVDGWRKVIDAVHDQGGKIFIQLMHVGRIAHPDNLPNHEQAVAPSAIAPGEEIFTKQGMQEIPEPRELTKSEIAQTVNDYRHAAAMAIEAGADGVEIHGANGYLIHQFLGANSNQRADEYGGSIANRIRFAIEVTQAVVEEIGPERTGFRISPLNLLGGVNEGEQAAELYHVLVSQLNDFHLAYLHMMHVGHEDILNQVRADWDGPLMVNRANRPLEKLTVDLDNHVADLVSVGNYALANPDLVARLKNKIPLNKPNPETIYVNNGAVGYTDYPTAD</sequence>
<dbReference type="Gene3D" id="3.20.20.70">
    <property type="entry name" value="Aldolase class I"/>
    <property type="match status" value="1"/>
</dbReference>
<keyword evidence="3" id="KW-0560">Oxidoreductase</keyword>
<dbReference type="GO" id="GO:0005829">
    <property type="term" value="C:cytosol"/>
    <property type="evidence" value="ECO:0007669"/>
    <property type="project" value="TreeGrafter"/>
</dbReference>
<evidence type="ECO:0000259" key="4">
    <source>
        <dbReference type="Pfam" id="PF00724"/>
    </source>
</evidence>
<accession>A0A1L6R8U8</accession>